<dbReference type="GO" id="GO:0008663">
    <property type="term" value="F:2',3'-cyclic-nucleotide 2'-phosphodiesterase activity"/>
    <property type="evidence" value="ECO:0007669"/>
    <property type="project" value="UniProtKB-EC"/>
</dbReference>
<dbReference type="GO" id="GO:0009166">
    <property type="term" value="P:nucleotide catabolic process"/>
    <property type="evidence" value="ECO:0007669"/>
    <property type="project" value="InterPro"/>
</dbReference>
<dbReference type="Pfam" id="PF00149">
    <property type="entry name" value="Metallophos"/>
    <property type="match status" value="1"/>
</dbReference>
<dbReference type="GO" id="GO:0000166">
    <property type="term" value="F:nucleotide binding"/>
    <property type="evidence" value="ECO:0007669"/>
    <property type="project" value="UniProtKB-KW"/>
</dbReference>
<accession>A0AA41W3J3</accession>
<proteinExistence type="inferred from homology"/>
<comment type="catalytic activity">
    <reaction evidence="2">
        <text>a nucleoside 2',3'-cyclic phosphate + H2O = a nucleoside 3'-phosphate + H(+)</text>
        <dbReference type="Rhea" id="RHEA:19621"/>
        <dbReference type="ChEBI" id="CHEBI:15377"/>
        <dbReference type="ChEBI" id="CHEBI:15378"/>
        <dbReference type="ChEBI" id="CHEBI:66949"/>
        <dbReference type="ChEBI" id="CHEBI:66954"/>
        <dbReference type="EC" id="3.1.4.16"/>
    </reaction>
</comment>
<evidence type="ECO:0000313" key="15">
    <source>
        <dbReference type="Proteomes" id="UP001165393"/>
    </source>
</evidence>
<dbReference type="AlphaFoldDB" id="A0AA41W3J3"/>
<dbReference type="GO" id="GO:0046872">
    <property type="term" value="F:metal ion binding"/>
    <property type="evidence" value="ECO:0007669"/>
    <property type="project" value="UniProtKB-KW"/>
</dbReference>
<dbReference type="Pfam" id="PF02872">
    <property type="entry name" value="5_nucleotid_C"/>
    <property type="match status" value="1"/>
</dbReference>
<dbReference type="SUPFAM" id="SSF56300">
    <property type="entry name" value="Metallo-dependent phosphatases"/>
    <property type="match status" value="1"/>
</dbReference>
<dbReference type="SUPFAM" id="SSF55816">
    <property type="entry name" value="5'-nucleotidase (syn. UDP-sugar hydrolase), C-terminal domain"/>
    <property type="match status" value="1"/>
</dbReference>
<evidence type="ECO:0000256" key="4">
    <source>
        <dbReference type="ARBA" id="ARBA00004196"/>
    </source>
</evidence>
<evidence type="ECO:0000256" key="3">
    <source>
        <dbReference type="ARBA" id="ARBA00001968"/>
    </source>
</evidence>
<evidence type="ECO:0000256" key="2">
    <source>
        <dbReference type="ARBA" id="ARBA00001730"/>
    </source>
</evidence>
<feature type="domain" description="5'-Nucleotidase C-terminal" evidence="13">
    <location>
        <begin position="387"/>
        <end position="569"/>
    </location>
</feature>
<keyword evidence="10" id="KW-0511">Multifunctional enzyme</keyword>
<evidence type="ECO:0000256" key="6">
    <source>
        <dbReference type="ARBA" id="ARBA00022723"/>
    </source>
</evidence>
<evidence type="ECO:0000256" key="7">
    <source>
        <dbReference type="ARBA" id="ARBA00022729"/>
    </source>
</evidence>
<evidence type="ECO:0000256" key="5">
    <source>
        <dbReference type="ARBA" id="ARBA00006654"/>
    </source>
</evidence>
<protein>
    <submittedName>
        <fullName evidence="14">Bifunctional 2',3'-cyclic-nucleotide 2'-phosphodiesterase/3'-nucleotidase</fullName>
    </submittedName>
</protein>
<evidence type="ECO:0000259" key="12">
    <source>
        <dbReference type="Pfam" id="PF00149"/>
    </source>
</evidence>
<evidence type="ECO:0000256" key="1">
    <source>
        <dbReference type="ARBA" id="ARBA00000527"/>
    </source>
</evidence>
<keyword evidence="8 11" id="KW-0547">Nucleotide-binding</keyword>
<feature type="signal peptide" evidence="11">
    <location>
        <begin position="1"/>
        <end position="24"/>
    </location>
</feature>
<comment type="catalytic activity">
    <reaction evidence="1">
        <text>a ribonucleoside 3'-phosphate + H2O = a ribonucleoside + phosphate</text>
        <dbReference type="Rhea" id="RHEA:10144"/>
        <dbReference type="ChEBI" id="CHEBI:13197"/>
        <dbReference type="ChEBI" id="CHEBI:15377"/>
        <dbReference type="ChEBI" id="CHEBI:18254"/>
        <dbReference type="ChEBI" id="CHEBI:43474"/>
        <dbReference type="EC" id="3.1.3.6"/>
    </reaction>
</comment>
<evidence type="ECO:0000256" key="8">
    <source>
        <dbReference type="ARBA" id="ARBA00022741"/>
    </source>
</evidence>
<dbReference type="GO" id="GO:0008254">
    <property type="term" value="F:3'-nucleotidase activity"/>
    <property type="evidence" value="ECO:0007669"/>
    <property type="project" value="UniProtKB-EC"/>
</dbReference>
<organism evidence="14 15">
    <name type="scientific">Echinimonas agarilytica</name>
    <dbReference type="NCBI Taxonomy" id="1215918"/>
    <lineage>
        <taxon>Bacteria</taxon>
        <taxon>Pseudomonadati</taxon>
        <taxon>Pseudomonadota</taxon>
        <taxon>Gammaproteobacteria</taxon>
        <taxon>Alteromonadales</taxon>
        <taxon>Echinimonadaceae</taxon>
        <taxon>Echinimonas</taxon>
    </lineage>
</organism>
<dbReference type="GO" id="GO:0030288">
    <property type="term" value="C:outer membrane-bounded periplasmic space"/>
    <property type="evidence" value="ECO:0007669"/>
    <property type="project" value="TreeGrafter"/>
</dbReference>
<dbReference type="Gene3D" id="3.90.780.10">
    <property type="entry name" value="5'-Nucleotidase, C-terminal domain"/>
    <property type="match status" value="1"/>
</dbReference>
<dbReference type="CDD" id="cd07410">
    <property type="entry name" value="MPP_CpdB_N"/>
    <property type="match status" value="1"/>
</dbReference>
<evidence type="ECO:0000256" key="9">
    <source>
        <dbReference type="ARBA" id="ARBA00022801"/>
    </source>
</evidence>
<comment type="caution">
    <text evidence="14">The sequence shown here is derived from an EMBL/GenBank/DDBJ whole genome shotgun (WGS) entry which is preliminary data.</text>
</comment>
<evidence type="ECO:0000259" key="13">
    <source>
        <dbReference type="Pfam" id="PF02872"/>
    </source>
</evidence>
<dbReference type="RefSeq" id="WP_251259453.1">
    <property type="nucleotide sequence ID" value="NZ_JAMQGP010000001.1"/>
</dbReference>
<comment type="similarity">
    <text evidence="5 11">Belongs to the 5'-nucleotidase family.</text>
</comment>
<dbReference type="PROSITE" id="PS00786">
    <property type="entry name" value="5_NUCLEOTIDASE_2"/>
    <property type="match status" value="1"/>
</dbReference>
<comment type="cofactor">
    <cofactor evidence="3">
        <name>a divalent metal cation</name>
        <dbReference type="ChEBI" id="CHEBI:60240"/>
    </cofactor>
</comment>
<dbReference type="InterPro" id="IPR004843">
    <property type="entry name" value="Calcineurin-like_PHP"/>
</dbReference>
<evidence type="ECO:0000256" key="10">
    <source>
        <dbReference type="ARBA" id="ARBA00023268"/>
    </source>
</evidence>
<feature type="domain" description="Calcineurin-like phosphoesterase" evidence="12">
    <location>
        <begin position="31"/>
        <end position="274"/>
    </location>
</feature>
<keyword evidence="9 11" id="KW-0378">Hydrolase</keyword>
<dbReference type="NCBIfam" id="NF006938">
    <property type="entry name" value="PRK09420.1"/>
    <property type="match status" value="1"/>
</dbReference>
<dbReference type="InterPro" id="IPR006146">
    <property type="entry name" value="5'-Nucleotdase_CS"/>
</dbReference>
<keyword evidence="7 11" id="KW-0732">Signal</keyword>
<evidence type="ECO:0000313" key="14">
    <source>
        <dbReference type="EMBL" id="MCM2678136.1"/>
    </source>
</evidence>
<keyword evidence="6" id="KW-0479">Metal-binding</keyword>
<dbReference type="InterPro" id="IPR029052">
    <property type="entry name" value="Metallo-depent_PP-like"/>
</dbReference>
<dbReference type="InterPro" id="IPR008334">
    <property type="entry name" value="5'-Nucleotdase_C"/>
</dbReference>
<name>A0AA41W3J3_9GAMM</name>
<sequence length="648" mass="71502">MNWNRYYALFIVSLVLTFSTRANVDSPQIKLRILETTDIHMHLTDYDYYRDQQSNAVGLSRVAPLIHQARSEVKNSVLVDNGDLIQGSPLGDYIAYQQGLSPGQTHAAYRAMNPLNYDVGNLGNHEFNFGLPFLDQALSGANFPYISANVYLDDGDDNPNNDEHYLSPYIIQPKTVIDTQGKEHTLNIGYIGFTPPQITLWDMDHLRGKVIAKDIVETAKRLVPEMKLKGADIVIAIPHSGLYDTPREGMDENATYYLAQVPSINAIMFGHSHRVFPGDPTIAKYAGVDSDKGTVFGVASVMPGYWGSHLGIIDLTLSKAKQGWQVTQSQSSVRAIAKRVNGESVALVEADQHINAAIAQEHEATLIYMRQKVGSTPIRIHSYFALVQDDPSIQLVNNAQRLYAQRAVRGTEFHALPVLSAAAPFKSGGRSGADYYTDIPVGDIALINLKDLYVYPNDLKVVKVTGAQVLEWLERSAGQFNQIDPTQGTLQPLINRDFASYNFDVIDGIEYQIDVTQPSRYNLDGKLVDASAHRIVNPTFNGQSLPLTHEFLVATNNYRAAGGGHFPNLDGSNIVIHAPDKNRDVVGAYLTAPEFNPKADGNWSFANTFGKAKVIYQTSSIAKSIAPESLQPHGKEVNKLSEFILNVN</sequence>
<dbReference type="EMBL" id="JAMQGP010000001">
    <property type="protein sequence ID" value="MCM2678136.1"/>
    <property type="molecule type" value="Genomic_DNA"/>
</dbReference>
<dbReference type="Proteomes" id="UP001165393">
    <property type="component" value="Unassembled WGS sequence"/>
</dbReference>
<dbReference type="InterPro" id="IPR036907">
    <property type="entry name" value="5'-Nucleotdase_C_sf"/>
</dbReference>
<dbReference type="InterPro" id="IPR006179">
    <property type="entry name" value="5_nucleotidase/apyrase"/>
</dbReference>
<dbReference type="InterPro" id="IPR041827">
    <property type="entry name" value="CpdB_N"/>
</dbReference>
<comment type="subcellular location">
    <subcellularLocation>
        <location evidence="4">Cell envelope</location>
    </subcellularLocation>
</comment>
<dbReference type="PANTHER" id="PTHR11575:SF6">
    <property type="entry name" value="2',3'-CYCLIC-NUCLEOTIDE 2'-PHOSPHODIESTERASE_3'-NUCLEOTIDASE"/>
    <property type="match status" value="1"/>
</dbReference>
<gene>
    <name evidence="14" type="ORF">NAF29_00425</name>
</gene>
<feature type="chain" id="PRO_5041486914" evidence="11">
    <location>
        <begin position="25"/>
        <end position="648"/>
    </location>
</feature>
<evidence type="ECO:0000256" key="11">
    <source>
        <dbReference type="RuleBase" id="RU362119"/>
    </source>
</evidence>
<dbReference type="Gene3D" id="3.60.21.10">
    <property type="match status" value="1"/>
</dbReference>
<dbReference type="PRINTS" id="PR01607">
    <property type="entry name" value="APYRASEFAMLY"/>
</dbReference>
<keyword evidence="15" id="KW-1185">Reference proteome</keyword>
<dbReference type="PANTHER" id="PTHR11575">
    <property type="entry name" value="5'-NUCLEOTIDASE-RELATED"/>
    <property type="match status" value="1"/>
</dbReference>
<reference evidence="14 15" key="1">
    <citation type="journal article" date="2013" name="Antonie Van Leeuwenhoek">
        <title>Echinimonas agarilytica gen. nov., sp. nov., a new gammaproteobacterium isolated from the sea urchin Strongylocentrotus intermedius.</title>
        <authorList>
            <person name="Nedashkovskaya O.I."/>
            <person name="Stenkova A.M."/>
            <person name="Zhukova N.V."/>
            <person name="Van Trappen S."/>
            <person name="Lee J.S."/>
            <person name="Kim S.B."/>
        </authorList>
    </citation>
    <scope>NUCLEOTIDE SEQUENCE [LARGE SCALE GENOMIC DNA]</scope>
    <source>
        <strain evidence="14 15">KMM 6351</strain>
    </source>
</reference>